<evidence type="ECO:0000313" key="2">
    <source>
        <dbReference type="Proteomes" id="UP001177021"/>
    </source>
</evidence>
<name>A0ACB0ISG1_TRIPR</name>
<protein>
    <submittedName>
        <fullName evidence="1">Uncharacterized protein</fullName>
    </submittedName>
</protein>
<dbReference type="Proteomes" id="UP001177021">
    <property type="component" value="Unassembled WGS sequence"/>
</dbReference>
<reference evidence="1" key="1">
    <citation type="submission" date="2023-10" db="EMBL/GenBank/DDBJ databases">
        <authorList>
            <person name="Rodriguez Cubillos JULIANA M."/>
            <person name="De Vega J."/>
        </authorList>
    </citation>
    <scope>NUCLEOTIDE SEQUENCE</scope>
</reference>
<keyword evidence="2" id="KW-1185">Reference proteome</keyword>
<organism evidence="1 2">
    <name type="scientific">Trifolium pratense</name>
    <name type="common">Red clover</name>
    <dbReference type="NCBI Taxonomy" id="57577"/>
    <lineage>
        <taxon>Eukaryota</taxon>
        <taxon>Viridiplantae</taxon>
        <taxon>Streptophyta</taxon>
        <taxon>Embryophyta</taxon>
        <taxon>Tracheophyta</taxon>
        <taxon>Spermatophyta</taxon>
        <taxon>Magnoliopsida</taxon>
        <taxon>eudicotyledons</taxon>
        <taxon>Gunneridae</taxon>
        <taxon>Pentapetalae</taxon>
        <taxon>rosids</taxon>
        <taxon>fabids</taxon>
        <taxon>Fabales</taxon>
        <taxon>Fabaceae</taxon>
        <taxon>Papilionoideae</taxon>
        <taxon>50 kb inversion clade</taxon>
        <taxon>NPAAA clade</taxon>
        <taxon>Hologalegina</taxon>
        <taxon>IRL clade</taxon>
        <taxon>Trifolieae</taxon>
        <taxon>Trifolium</taxon>
    </lineage>
</organism>
<dbReference type="EMBL" id="CASHSV030000002">
    <property type="protein sequence ID" value="CAJ2634961.1"/>
    <property type="molecule type" value="Genomic_DNA"/>
</dbReference>
<evidence type="ECO:0000313" key="1">
    <source>
        <dbReference type="EMBL" id="CAJ2634961.1"/>
    </source>
</evidence>
<proteinExistence type="predicted"/>
<gene>
    <name evidence="1" type="ORF">MILVUS5_LOCUS5742</name>
</gene>
<accession>A0ACB0ISG1</accession>
<sequence>MDSQSLNHKTKGKRKKEESNTAEKKEDVRSYFSWNLEMERVLAEALRDQRSLGRQSDGAWKAVAYNAVADVLSSRFNVQLIGDNVKNRIKLWRGWYGIVSDILGQSGFDWDGTKCMITVDDENAWNEYLKSHEEARRFRFKVIPNWDDIVDICAKDRANGIQVEHPFEADDVMDKEAKVAEEGSNVYVDLEELSSPTKKKVHRTSANKSRDKDGMINFMREVAESLKDFVQANRKRVEGNGQAAVQEVLAEVEMIKDIDDSIVSHFKACYAFFRKTVVASVR</sequence>
<comment type="caution">
    <text evidence="1">The sequence shown here is derived from an EMBL/GenBank/DDBJ whole genome shotgun (WGS) entry which is preliminary data.</text>
</comment>